<evidence type="ECO:0000313" key="1">
    <source>
        <dbReference type="EMBL" id="TCL08030.1"/>
    </source>
</evidence>
<evidence type="ECO:0000313" key="2">
    <source>
        <dbReference type="Proteomes" id="UP000295673"/>
    </source>
</evidence>
<organism evidence="1 2">
    <name type="scientific">Shimia isoporae</name>
    <dbReference type="NCBI Taxonomy" id="647720"/>
    <lineage>
        <taxon>Bacteria</taxon>
        <taxon>Pseudomonadati</taxon>
        <taxon>Pseudomonadota</taxon>
        <taxon>Alphaproteobacteria</taxon>
        <taxon>Rhodobacterales</taxon>
        <taxon>Roseobacteraceae</taxon>
    </lineage>
</organism>
<dbReference type="OrthoDB" id="7705857at2"/>
<sequence length="264" mass="29287">MKILVHSGFHKTGTTSVQKMLVHNRARLERHIRFLTKPGMIGACEAARAYSVSRHPADLTEFASEIAAVFEEVDTSDPRPLILSSEDLSGHMPGRRGLTSYDAAPLLMKAIANTAEAAFAERPDLIFYYSTRTSDDWLRSCYAQHLRAIRMTMTFGEYRSQYAESADLDAIINRVRDTVGPYKVVSAPLEEAGARPIGPLATIMDALEMPGRARRHLDILPPANVSMPEELLDAMLLANRSDLSDSEVSKAKSEARRIWLTGDL</sequence>
<dbReference type="InterPro" id="IPR027417">
    <property type="entry name" value="P-loop_NTPase"/>
</dbReference>
<dbReference type="EMBL" id="SMGR01000001">
    <property type="protein sequence ID" value="TCL08030.1"/>
    <property type="molecule type" value="Genomic_DNA"/>
</dbReference>
<dbReference type="Proteomes" id="UP000295673">
    <property type="component" value="Unassembled WGS sequence"/>
</dbReference>
<proteinExistence type="predicted"/>
<evidence type="ECO:0008006" key="3">
    <source>
        <dbReference type="Google" id="ProtNLM"/>
    </source>
</evidence>
<dbReference type="RefSeq" id="WP_132858197.1">
    <property type="nucleotide sequence ID" value="NZ_SMGR01000001.1"/>
</dbReference>
<comment type="caution">
    <text evidence="1">The sequence shown here is derived from an EMBL/GenBank/DDBJ whole genome shotgun (WGS) entry which is preliminary data.</text>
</comment>
<dbReference type="AlphaFoldDB" id="A0A4V2Q3P9"/>
<dbReference type="SUPFAM" id="SSF52540">
    <property type="entry name" value="P-loop containing nucleoside triphosphate hydrolases"/>
    <property type="match status" value="1"/>
</dbReference>
<protein>
    <recommendedName>
        <fullName evidence="3">Sulfotransferase family protein</fullName>
    </recommendedName>
</protein>
<gene>
    <name evidence="1" type="ORF">BXY66_0061</name>
</gene>
<accession>A0A4V2Q3P9</accession>
<reference evidence="1 2" key="1">
    <citation type="submission" date="2019-03" db="EMBL/GenBank/DDBJ databases">
        <title>Genomic Encyclopedia of Archaeal and Bacterial Type Strains, Phase II (KMG-II): from individual species to whole genera.</title>
        <authorList>
            <person name="Goeker M."/>
        </authorList>
    </citation>
    <scope>NUCLEOTIDE SEQUENCE [LARGE SCALE GENOMIC DNA]</scope>
    <source>
        <strain evidence="1 2">DSM 26433</strain>
    </source>
</reference>
<keyword evidence="2" id="KW-1185">Reference proteome</keyword>
<name>A0A4V2Q3P9_9RHOB</name>